<proteinExistence type="inferred from homology"/>
<dbReference type="PANTHER" id="PTHR35024:SF4">
    <property type="entry name" value="POLYMER-FORMING CYTOSKELETAL PROTEIN"/>
    <property type="match status" value="1"/>
</dbReference>
<dbReference type="Proteomes" id="UP000447545">
    <property type="component" value="Unassembled WGS sequence"/>
</dbReference>
<dbReference type="EMBL" id="WJYA01000005">
    <property type="protein sequence ID" value="MTE27231.1"/>
    <property type="molecule type" value="Genomic_DNA"/>
</dbReference>
<dbReference type="InterPro" id="IPR007607">
    <property type="entry name" value="BacA/B"/>
</dbReference>
<protein>
    <submittedName>
        <fullName evidence="3">Polymer-forming cytoskeletal protein</fullName>
    </submittedName>
</protein>
<feature type="region of interest" description="Disordered" evidence="2">
    <location>
        <begin position="126"/>
        <end position="158"/>
    </location>
</feature>
<organism evidence="3 4">
    <name type="scientific">Winogradskyella ouciana</name>
    <dbReference type="NCBI Taxonomy" id="2608631"/>
    <lineage>
        <taxon>Bacteria</taxon>
        <taxon>Pseudomonadati</taxon>
        <taxon>Bacteroidota</taxon>
        <taxon>Flavobacteriia</taxon>
        <taxon>Flavobacteriales</taxon>
        <taxon>Flavobacteriaceae</taxon>
        <taxon>Winogradskyella</taxon>
    </lineage>
</organism>
<evidence type="ECO:0000256" key="1">
    <source>
        <dbReference type="ARBA" id="ARBA00044755"/>
    </source>
</evidence>
<name>A0A7K1GDQ6_9FLAO</name>
<evidence type="ECO:0000313" key="4">
    <source>
        <dbReference type="Proteomes" id="UP000447545"/>
    </source>
</evidence>
<comment type="caution">
    <text evidence="3">The sequence shown here is derived from an EMBL/GenBank/DDBJ whole genome shotgun (WGS) entry which is preliminary data.</text>
</comment>
<feature type="compositionally biased region" description="Low complexity" evidence="2">
    <location>
        <begin position="137"/>
        <end position="152"/>
    </location>
</feature>
<dbReference type="Pfam" id="PF04519">
    <property type="entry name" value="Bactofilin"/>
    <property type="match status" value="1"/>
</dbReference>
<reference evidence="3 4" key="1">
    <citation type="submission" date="2019-11" db="EMBL/GenBank/DDBJ databases">
        <title>Winogradskyella ouciana sp. nov., isolated from the hadal seawater of the Mariana Trench.</title>
        <authorList>
            <person name="Liu R."/>
        </authorList>
    </citation>
    <scope>NUCLEOTIDE SEQUENCE [LARGE SCALE GENOMIC DNA]</scope>
    <source>
        <strain evidence="3 4">ZXX205</strain>
    </source>
</reference>
<accession>A0A7K1GDQ6</accession>
<sequence>MFSSDNKKPKQTTTMETSTQQNIIAKGTKIVGDIASEGPFRIDGTVEGNVKTSGKVVIGKSGFIKGTLQGENADFEGKFSGKLILSGTLSLKTTAHIEGEVHTSKLAVEPGATFNATCSMKGTVKALPNEPVKPKQPEQQQVKATQATQASQRPERQA</sequence>
<dbReference type="PANTHER" id="PTHR35024">
    <property type="entry name" value="HYPOTHETICAL CYTOSOLIC PROTEIN"/>
    <property type="match status" value="1"/>
</dbReference>
<dbReference type="RefSeq" id="WP_155089242.1">
    <property type="nucleotide sequence ID" value="NZ_WJYA01000005.1"/>
</dbReference>
<evidence type="ECO:0000313" key="3">
    <source>
        <dbReference type="EMBL" id="MTE27231.1"/>
    </source>
</evidence>
<keyword evidence="4" id="KW-1185">Reference proteome</keyword>
<dbReference type="AlphaFoldDB" id="A0A7K1GDQ6"/>
<comment type="similarity">
    <text evidence="1">Belongs to the bactofilin family.</text>
</comment>
<evidence type="ECO:0000256" key="2">
    <source>
        <dbReference type="SAM" id="MobiDB-lite"/>
    </source>
</evidence>
<gene>
    <name evidence="3" type="ORF">F1003_09865</name>
</gene>